<dbReference type="EMBL" id="JABELD010000017">
    <property type="protein sequence ID" value="MBU2737730.1"/>
    <property type="molecule type" value="Genomic_DNA"/>
</dbReference>
<organism evidence="1 2">
    <name type="scientific">Acidithiobacillus concretivorus</name>
    <dbReference type="NCBI Taxonomy" id="3063952"/>
    <lineage>
        <taxon>Bacteria</taxon>
        <taxon>Pseudomonadati</taxon>
        <taxon>Pseudomonadota</taxon>
        <taxon>Acidithiobacillia</taxon>
        <taxon>Acidithiobacillales</taxon>
        <taxon>Acidithiobacillaceae</taxon>
        <taxon>Acidithiobacillus</taxon>
    </lineage>
</organism>
<comment type="caution">
    <text evidence="1">The sequence shown here is derived from an EMBL/GenBank/DDBJ whole genome shotgun (WGS) entry which is preliminary data.</text>
</comment>
<keyword evidence="2" id="KW-1185">Reference proteome</keyword>
<sequence length="327" mass="37299">MDTKIERIPKIPPGLRDAAQRGVLIPFVGAGASRLAGSPGWKEFADRLLQQLVGAGRLTYAEVELLRHLTPRVKLSLAQSLAKQFEHLIDYSKLLHTDDQTKKEMGDRLHRALLSLGTTFVTTNYDEWLDKMKAPEPPIVDTVSAQPQIPNGPTQMNAVCRKYDFVVNMFQPNTVIHLHGCMKDLDSMVLTMADYMHHYANDRDGDENQVLTFLKNLFGMRSVLFVGYGLEEYEILEQIIMQARRASETGRVEDRHYLLQGFFSHESKLVEHLSNYYRHDCGVVLLPFLRDEKDREQIVDVLEAFAEQIPASSPMVLQDLNDMENLL</sequence>
<dbReference type="InterPro" id="IPR029035">
    <property type="entry name" value="DHS-like_NAD/FAD-binding_dom"/>
</dbReference>
<dbReference type="RefSeq" id="WP_031574598.1">
    <property type="nucleotide sequence ID" value="NZ_JABELD010000017.1"/>
</dbReference>
<evidence type="ECO:0008006" key="3">
    <source>
        <dbReference type="Google" id="ProtNLM"/>
    </source>
</evidence>
<dbReference type="Proteomes" id="UP001197028">
    <property type="component" value="Unassembled WGS sequence"/>
</dbReference>
<dbReference type="Pfam" id="PF13289">
    <property type="entry name" value="SIR2_2"/>
    <property type="match status" value="1"/>
</dbReference>
<gene>
    <name evidence="1" type="ORF">HJG40_02685</name>
</gene>
<protein>
    <recommendedName>
        <fullName evidence="3">SIR2-like domain-containing protein</fullName>
    </recommendedName>
</protein>
<reference evidence="1 2" key="1">
    <citation type="journal article" date="2021" name="ISME J.">
        <title>Genomic evolution of the class Acidithiobacillia: deep-branching Proteobacteria living in extreme acidic conditions.</title>
        <authorList>
            <person name="Moya-Beltran A."/>
            <person name="Beard S."/>
            <person name="Rojas-Villalobos C."/>
            <person name="Issotta F."/>
            <person name="Gallardo Y."/>
            <person name="Ulloa R."/>
            <person name="Giaveno A."/>
            <person name="Degli Esposti M."/>
            <person name="Johnson D.B."/>
            <person name="Quatrini R."/>
        </authorList>
    </citation>
    <scope>NUCLEOTIDE SEQUENCE [LARGE SCALE GENOMIC DNA]</scope>
    <source>
        <strain evidence="1 2">ATCC 19703</strain>
    </source>
</reference>
<name>A0ABS5ZMI4_9PROT</name>
<evidence type="ECO:0000313" key="2">
    <source>
        <dbReference type="Proteomes" id="UP001197028"/>
    </source>
</evidence>
<evidence type="ECO:0000313" key="1">
    <source>
        <dbReference type="EMBL" id="MBU2737730.1"/>
    </source>
</evidence>
<accession>A0ABS5ZMI4</accession>
<dbReference type="SUPFAM" id="SSF52467">
    <property type="entry name" value="DHS-like NAD/FAD-binding domain"/>
    <property type="match status" value="1"/>
</dbReference>
<proteinExistence type="predicted"/>